<keyword evidence="5" id="KW-1185">Reference proteome</keyword>
<protein>
    <submittedName>
        <fullName evidence="4">Ribosomal-protein-alanine N-acetyltransferase</fullName>
        <ecNumber evidence="4">2.3.1.267</ecNumber>
    </submittedName>
</protein>
<dbReference type="EC" id="2.3.1.267" evidence="4"/>
<dbReference type="Proteomes" id="UP000574769">
    <property type="component" value="Unassembled WGS sequence"/>
</dbReference>
<dbReference type="InterPro" id="IPR016181">
    <property type="entry name" value="Acyl_CoA_acyltransferase"/>
</dbReference>
<name>A0A7W7AKH5_9SPHN</name>
<dbReference type="InterPro" id="IPR000182">
    <property type="entry name" value="GNAT_dom"/>
</dbReference>
<evidence type="ECO:0000256" key="1">
    <source>
        <dbReference type="ARBA" id="ARBA00022679"/>
    </source>
</evidence>
<accession>A0A7W7AKH5</accession>
<dbReference type="PROSITE" id="PS51186">
    <property type="entry name" value="GNAT"/>
    <property type="match status" value="1"/>
</dbReference>
<dbReference type="Gene3D" id="3.40.630.30">
    <property type="match status" value="1"/>
</dbReference>
<sequence length="151" mass="16242">MLTLRPGDTRDAWIVDELMAAAFDPRFGEAWTRSQCLGVLAMPGVSLMIACVDDQPAGFAMTRIVADEAELLLLAVAPAHQRHGIGGTLLGAVIAECERAGVRTLHLEVRAGNPALALYGQSGFAKVGERRAYYRGRDGEAFDAHTYSRAI</sequence>
<proteinExistence type="predicted"/>
<evidence type="ECO:0000256" key="2">
    <source>
        <dbReference type="ARBA" id="ARBA00023315"/>
    </source>
</evidence>
<keyword evidence="1 4" id="KW-0808">Transferase</keyword>
<evidence type="ECO:0000259" key="3">
    <source>
        <dbReference type="PROSITE" id="PS51186"/>
    </source>
</evidence>
<evidence type="ECO:0000313" key="4">
    <source>
        <dbReference type="EMBL" id="MBB4618699.1"/>
    </source>
</evidence>
<dbReference type="Pfam" id="PF00583">
    <property type="entry name" value="Acetyltransf_1"/>
    <property type="match status" value="1"/>
</dbReference>
<dbReference type="SUPFAM" id="SSF55729">
    <property type="entry name" value="Acyl-CoA N-acyltransferases (Nat)"/>
    <property type="match status" value="1"/>
</dbReference>
<reference evidence="4 5" key="1">
    <citation type="submission" date="2020-08" db="EMBL/GenBank/DDBJ databases">
        <title>Genomic Encyclopedia of Type Strains, Phase IV (KMG-IV): sequencing the most valuable type-strain genomes for metagenomic binning, comparative biology and taxonomic classification.</title>
        <authorList>
            <person name="Goeker M."/>
        </authorList>
    </citation>
    <scope>NUCLEOTIDE SEQUENCE [LARGE SCALE GENOMIC DNA]</scope>
    <source>
        <strain evidence="4 5">DSM 15867</strain>
    </source>
</reference>
<dbReference type="GO" id="GO:0008999">
    <property type="term" value="F:protein-N-terminal-alanine acetyltransferase activity"/>
    <property type="evidence" value="ECO:0007669"/>
    <property type="project" value="UniProtKB-EC"/>
</dbReference>
<feature type="domain" description="N-acetyltransferase" evidence="3">
    <location>
        <begin position="2"/>
        <end position="148"/>
    </location>
</feature>
<comment type="caution">
    <text evidence="4">The sequence shown here is derived from an EMBL/GenBank/DDBJ whole genome shotgun (WGS) entry which is preliminary data.</text>
</comment>
<dbReference type="EMBL" id="JACHNY010000006">
    <property type="protein sequence ID" value="MBB4618699.1"/>
    <property type="molecule type" value="Genomic_DNA"/>
</dbReference>
<dbReference type="PANTHER" id="PTHR43877">
    <property type="entry name" value="AMINOALKYLPHOSPHONATE N-ACETYLTRANSFERASE-RELATED-RELATED"/>
    <property type="match status" value="1"/>
</dbReference>
<organism evidence="4 5">
    <name type="scientific">Sphingomonas abaci</name>
    <dbReference type="NCBI Taxonomy" id="237611"/>
    <lineage>
        <taxon>Bacteria</taxon>
        <taxon>Pseudomonadati</taxon>
        <taxon>Pseudomonadota</taxon>
        <taxon>Alphaproteobacteria</taxon>
        <taxon>Sphingomonadales</taxon>
        <taxon>Sphingomonadaceae</taxon>
        <taxon>Sphingomonas</taxon>
    </lineage>
</organism>
<keyword evidence="2 4" id="KW-0012">Acyltransferase</keyword>
<dbReference type="CDD" id="cd04301">
    <property type="entry name" value="NAT_SF"/>
    <property type="match status" value="1"/>
</dbReference>
<gene>
    <name evidence="4" type="ORF">GGQ96_002845</name>
</gene>
<dbReference type="AlphaFoldDB" id="A0A7W7AKH5"/>
<dbReference type="InterPro" id="IPR050832">
    <property type="entry name" value="Bact_Acetyltransf"/>
</dbReference>
<evidence type="ECO:0000313" key="5">
    <source>
        <dbReference type="Proteomes" id="UP000574769"/>
    </source>
</evidence>